<dbReference type="NCBIfam" id="TIGR00012">
    <property type="entry name" value="L29"/>
    <property type="match status" value="1"/>
</dbReference>
<keyword evidence="4" id="KW-0150">Chloroplast</keyword>
<dbReference type="SUPFAM" id="SSF46561">
    <property type="entry name" value="Ribosomal protein L29 (L29p)"/>
    <property type="match status" value="1"/>
</dbReference>
<dbReference type="InterPro" id="IPR036049">
    <property type="entry name" value="Ribosomal_uL29_sf"/>
</dbReference>
<dbReference type="GO" id="GO:0003735">
    <property type="term" value="F:structural constituent of ribosome"/>
    <property type="evidence" value="ECO:0007669"/>
    <property type="project" value="InterPro"/>
</dbReference>
<evidence type="ECO:0000256" key="3">
    <source>
        <dbReference type="ARBA" id="ARBA00023274"/>
    </source>
</evidence>
<name>A0A1Z1MRM9_9FLOR</name>
<evidence type="ECO:0000256" key="2">
    <source>
        <dbReference type="ARBA" id="ARBA00022980"/>
    </source>
</evidence>
<reference evidence="4" key="1">
    <citation type="journal article" date="2017" name="J. Phycol.">
        <title>Analysis of chloroplast genomes and a supermatrix inform reclassification of the Rhodomelaceae (Rhodophyta).</title>
        <authorList>
            <person name="Diaz-Tapia P."/>
            <person name="Maggs C.A."/>
            <person name="West J.A."/>
            <person name="Verbruggen H."/>
        </authorList>
    </citation>
    <scope>NUCLEOTIDE SEQUENCE</scope>
    <source>
        <strain evidence="4">PD1686</strain>
    </source>
</reference>
<comment type="similarity">
    <text evidence="1">Belongs to the universal ribosomal protein uL29 family.</text>
</comment>
<gene>
    <name evidence="4" type="primary">rpl29</name>
</gene>
<evidence type="ECO:0000313" key="4">
    <source>
        <dbReference type="EMBL" id="ARW68753.1"/>
    </source>
</evidence>
<dbReference type="EMBL" id="MF101453">
    <property type="protein sequence ID" value="ARW68753.1"/>
    <property type="molecule type" value="Genomic_DNA"/>
</dbReference>
<keyword evidence="2 4" id="KW-0689">Ribosomal protein</keyword>
<dbReference type="GO" id="GO:0006412">
    <property type="term" value="P:translation"/>
    <property type="evidence" value="ECO:0007669"/>
    <property type="project" value="InterPro"/>
</dbReference>
<dbReference type="GO" id="GO:1990904">
    <property type="term" value="C:ribonucleoprotein complex"/>
    <property type="evidence" value="ECO:0007669"/>
    <property type="project" value="UniProtKB-KW"/>
</dbReference>
<protein>
    <submittedName>
        <fullName evidence="4">Ribosomal protein L29</fullName>
    </submittedName>
</protein>
<dbReference type="Pfam" id="PF00831">
    <property type="entry name" value="Ribosomal_L29"/>
    <property type="match status" value="1"/>
</dbReference>
<keyword evidence="4" id="KW-0934">Plastid</keyword>
<accession>A0A1Z1MRM9</accession>
<sequence length="63" mass="7410">MKKNKKPSPISYSDDQEELIINLKKELVILNIKHATKQNFKPHLIKQIKNRISKILTLDKTIE</sequence>
<keyword evidence="3" id="KW-0687">Ribonucleoprotein</keyword>
<evidence type="ECO:0000256" key="1">
    <source>
        <dbReference type="ARBA" id="ARBA00009254"/>
    </source>
</evidence>
<dbReference type="InterPro" id="IPR001854">
    <property type="entry name" value="Ribosomal_uL29"/>
</dbReference>
<proteinExistence type="inferred from homology"/>
<dbReference type="AlphaFoldDB" id="A0A1Z1MRM9"/>
<organism evidence="4">
    <name type="scientific">Palisada sp</name>
    <dbReference type="NCBI Taxonomy" id="1955416"/>
    <lineage>
        <taxon>Eukaryota</taxon>
        <taxon>Rhodophyta</taxon>
        <taxon>Florideophyceae</taxon>
        <taxon>Rhodymeniophycidae</taxon>
        <taxon>Ceramiales</taxon>
        <taxon>Rhodomelaceae</taxon>
        <taxon>Laurencieae</taxon>
        <taxon>Palisada</taxon>
    </lineage>
</organism>
<geneLocation type="chloroplast" evidence="4"/>
<dbReference type="GO" id="GO:0005840">
    <property type="term" value="C:ribosome"/>
    <property type="evidence" value="ECO:0007669"/>
    <property type="project" value="UniProtKB-KW"/>
</dbReference>
<dbReference type="Gene3D" id="1.10.287.310">
    <property type="match status" value="1"/>
</dbReference>